<reference evidence="11" key="2">
    <citation type="submission" date="2012-08" db="EMBL/GenBank/DDBJ databases">
        <title>Genome sequence of Kazachstania naganishii.</title>
        <authorList>
            <person name="Gordon J.L."/>
            <person name="Armisen D."/>
            <person name="Proux-Wera E."/>
            <person name="OhEigeartaigh S.S."/>
            <person name="Byrne K.P."/>
            <person name="Wolfe K.H."/>
        </authorList>
    </citation>
    <scope>NUCLEOTIDE SEQUENCE [LARGE SCALE GENOMIC DNA]</scope>
    <source>
        <strain evidence="11">ATCC MYA-139 / BCRC 22969 / CBS 8797 / CCRC 22969 / KCTC 17520 / NBRC 10181 / NCYC 3082</strain>
    </source>
</reference>
<dbReference type="KEGG" id="kng:KNAG_0L02050"/>
<keyword evidence="8" id="KW-0539">Nucleus</keyword>
<evidence type="ECO:0000256" key="9">
    <source>
        <dbReference type="SAM" id="MobiDB-lite"/>
    </source>
</evidence>
<feature type="compositionally biased region" description="Basic and acidic residues" evidence="9">
    <location>
        <begin position="342"/>
        <end position="351"/>
    </location>
</feature>
<keyword evidence="5" id="KW-0678">Repressor</keyword>
<reference evidence="10 11" key="1">
    <citation type="journal article" date="2011" name="Proc. Natl. Acad. Sci. U.S.A.">
        <title>Evolutionary erosion of yeast sex chromosomes by mating-type switching accidents.</title>
        <authorList>
            <person name="Gordon J.L."/>
            <person name="Armisen D."/>
            <person name="Proux-Wera E."/>
            <person name="Oheigeartaigh S.S."/>
            <person name="Byrne K.P."/>
            <person name="Wolfe K.H."/>
        </authorList>
    </citation>
    <scope>NUCLEOTIDE SEQUENCE [LARGE SCALE GENOMIC DNA]</scope>
    <source>
        <strain evidence="11">ATCC MYA-139 / BCRC 22969 / CBS 8797 / CCRC 22969 / KCTC 17520 / NBRC 10181 / NCYC 3082</strain>
    </source>
</reference>
<feature type="compositionally biased region" description="Polar residues" evidence="9">
    <location>
        <begin position="115"/>
        <end position="145"/>
    </location>
</feature>
<keyword evidence="11" id="KW-1185">Reference proteome</keyword>
<dbReference type="EMBL" id="HE978325">
    <property type="protein sequence ID" value="CCK72823.1"/>
    <property type="molecule type" value="Genomic_DNA"/>
</dbReference>
<keyword evidence="6" id="KW-0805">Transcription regulation</keyword>
<dbReference type="RefSeq" id="XP_022467067.1">
    <property type="nucleotide sequence ID" value="XM_022610809.1"/>
</dbReference>
<evidence type="ECO:0000256" key="6">
    <source>
        <dbReference type="ARBA" id="ARBA00023015"/>
    </source>
</evidence>
<evidence type="ECO:0000313" key="11">
    <source>
        <dbReference type="Proteomes" id="UP000006310"/>
    </source>
</evidence>
<comment type="similarity">
    <text evidence="3">Belongs to the WHI5/NRM1 family.</text>
</comment>
<dbReference type="Pfam" id="PF08528">
    <property type="entry name" value="Whi5"/>
    <property type="match status" value="1"/>
</dbReference>
<organism evidence="10 11">
    <name type="scientific">Huiozyma naganishii (strain ATCC MYA-139 / BCRC 22969 / CBS 8797 / KCTC 17520 / NBRC 10181 / NCYC 3082 / Yp74L-3)</name>
    <name type="common">Yeast</name>
    <name type="synonym">Kazachstania naganishii</name>
    <dbReference type="NCBI Taxonomy" id="1071383"/>
    <lineage>
        <taxon>Eukaryota</taxon>
        <taxon>Fungi</taxon>
        <taxon>Dikarya</taxon>
        <taxon>Ascomycota</taxon>
        <taxon>Saccharomycotina</taxon>
        <taxon>Saccharomycetes</taxon>
        <taxon>Saccharomycetales</taxon>
        <taxon>Saccharomycetaceae</taxon>
        <taxon>Huiozyma</taxon>
    </lineage>
</organism>
<proteinExistence type="inferred from homology"/>
<sequence length="359" mass="38280">MSEDIRGVHASGSGEDVATTPKRESRRKRLSVGFVHRSPGSDDDGDDGDGDDGDGYLATPSPPAGSSRARRSSTSLGFLATPRTEGRHSQAAHHRAISATFTSPRARSLLPPTTPKSRNTEVFLSPSQLQEQLKSPSHSNQGSVSKDNKPIKELSHNLKTRLSYAFVKLQNGWVDKTLPELENELTQHAYNKAAILTSPQRISPSRQTGPPVAAASPTTKYVNKFASSQEEAGPSGDARATEGTEAHLAFLQALSPSLRQSRGGEPAHSESGTPSRDRLNVSPIRWTGRAPTPALSKAKPAPSSVSDPRGKTSGQADEVDVVAVETLMSLSSTQQLAPPTRIADKPTRGDETEVETDSE</sequence>
<name>J7RSC7_HUIN7</name>
<feature type="region of interest" description="Disordered" evidence="9">
    <location>
        <begin position="258"/>
        <end position="359"/>
    </location>
</feature>
<dbReference type="eggNOG" id="ENOG502RW1U">
    <property type="taxonomic scope" value="Eukaryota"/>
</dbReference>
<feature type="region of interest" description="Disordered" evidence="9">
    <location>
        <begin position="1"/>
        <end position="149"/>
    </location>
</feature>
<dbReference type="Proteomes" id="UP000006310">
    <property type="component" value="Chromosome 12"/>
</dbReference>
<gene>
    <name evidence="10" type="primary">KNAG0L02050</name>
    <name evidence="10" type="ordered locus">KNAG_0L02050</name>
</gene>
<evidence type="ECO:0000313" key="10">
    <source>
        <dbReference type="EMBL" id="CCK72823.1"/>
    </source>
</evidence>
<evidence type="ECO:0000256" key="4">
    <source>
        <dbReference type="ARBA" id="ARBA00022490"/>
    </source>
</evidence>
<evidence type="ECO:0000256" key="7">
    <source>
        <dbReference type="ARBA" id="ARBA00023163"/>
    </source>
</evidence>
<evidence type="ECO:0000256" key="8">
    <source>
        <dbReference type="ARBA" id="ARBA00023242"/>
    </source>
</evidence>
<protein>
    <submittedName>
        <fullName evidence="10">Uncharacterized protein</fullName>
    </submittedName>
</protein>
<feature type="compositionally biased region" description="Polar residues" evidence="9">
    <location>
        <begin position="328"/>
        <end position="337"/>
    </location>
</feature>
<dbReference type="PANTHER" id="PTHR28246:SF1">
    <property type="entry name" value="G1-SPECIFIC TRANSCRIPTIONAL REPRESSOR WHI5-RELATED"/>
    <property type="match status" value="1"/>
</dbReference>
<evidence type="ECO:0000256" key="3">
    <source>
        <dbReference type="ARBA" id="ARBA00006922"/>
    </source>
</evidence>
<dbReference type="OMA" id="YTHEARI"/>
<dbReference type="InterPro" id="IPR013734">
    <property type="entry name" value="TF_Nrm1/Whi5"/>
</dbReference>
<evidence type="ECO:0000256" key="2">
    <source>
        <dbReference type="ARBA" id="ARBA00004496"/>
    </source>
</evidence>
<keyword evidence="7" id="KW-0804">Transcription</keyword>
<accession>J7RSC7</accession>
<evidence type="ECO:0000256" key="5">
    <source>
        <dbReference type="ARBA" id="ARBA00022491"/>
    </source>
</evidence>
<dbReference type="GO" id="GO:0000082">
    <property type="term" value="P:G1/S transition of mitotic cell cycle"/>
    <property type="evidence" value="ECO:0007669"/>
    <property type="project" value="InterPro"/>
</dbReference>
<comment type="subcellular location">
    <subcellularLocation>
        <location evidence="2">Cytoplasm</location>
    </subcellularLocation>
    <subcellularLocation>
        <location evidence="1">Nucleus</location>
    </subcellularLocation>
</comment>
<dbReference type="STRING" id="1071383.J7RSC7"/>
<dbReference type="OrthoDB" id="2359117at2759"/>
<dbReference type="HOGENOM" id="CLU_750258_0_0_1"/>
<dbReference type="GO" id="GO:0033309">
    <property type="term" value="C:SBF transcription complex"/>
    <property type="evidence" value="ECO:0007669"/>
    <property type="project" value="TreeGrafter"/>
</dbReference>
<evidence type="ECO:0000256" key="1">
    <source>
        <dbReference type="ARBA" id="ARBA00004123"/>
    </source>
</evidence>
<dbReference type="GO" id="GO:0003712">
    <property type="term" value="F:transcription coregulator activity"/>
    <property type="evidence" value="ECO:0007669"/>
    <property type="project" value="TreeGrafter"/>
</dbReference>
<keyword evidence="4" id="KW-0963">Cytoplasm</keyword>
<feature type="compositionally biased region" description="Acidic residues" evidence="9">
    <location>
        <begin position="41"/>
        <end position="54"/>
    </location>
</feature>
<dbReference type="GO" id="GO:0005737">
    <property type="term" value="C:cytoplasm"/>
    <property type="evidence" value="ECO:0007669"/>
    <property type="project" value="UniProtKB-SubCell"/>
</dbReference>
<feature type="compositionally biased region" description="Low complexity" evidence="9">
    <location>
        <begin position="64"/>
        <end position="75"/>
    </location>
</feature>
<dbReference type="GeneID" id="34528596"/>
<dbReference type="InterPro" id="IPR039198">
    <property type="entry name" value="Srl3/Whi5"/>
</dbReference>
<dbReference type="AlphaFoldDB" id="J7RSC7"/>
<dbReference type="PANTHER" id="PTHR28246">
    <property type="entry name" value="G1-SPECIFIC TRANSCRIPTIONAL REPRESSOR WHI5-RELATED"/>
    <property type="match status" value="1"/>
</dbReference>